<keyword evidence="2" id="KW-1185">Reference proteome</keyword>
<name>A0A916X0H3_9MICO</name>
<comment type="caution">
    <text evidence="1">The sequence shown here is derived from an EMBL/GenBank/DDBJ whole genome shotgun (WGS) entry which is preliminary data.</text>
</comment>
<reference evidence="1" key="2">
    <citation type="submission" date="2020-09" db="EMBL/GenBank/DDBJ databases">
        <authorList>
            <person name="Sun Q."/>
            <person name="Zhou Y."/>
        </authorList>
    </citation>
    <scope>NUCLEOTIDE SEQUENCE</scope>
    <source>
        <strain evidence="1">CGMCC 1.15085</strain>
    </source>
</reference>
<protein>
    <submittedName>
        <fullName evidence="1">Uncharacterized protein</fullName>
    </submittedName>
</protein>
<dbReference type="EMBL" id="BMHI01000010">
    <property type="protein sequence ID" value="GGB48419.1"/>
    <property type="molecule type" value="Genomic_DNA"/>
</dbReference>
<evidence type="ECO:0000313" key="2">
    <source>
        <dbReference type="Proteomes" id="UP000636793"/>
    </source>
</evidence>
<dbReference type="AlphaFoldDB" id="A0A916X0H3"/>
<sequence>MTGDERSVGELLLDADFQARTLLLDVVGDDTPALLRTWGEVVQSAGELWAGLPQLSSSPADGATMQQLETMARGMHRHQLARNWPGPGELDQRLRGIAENFVRAAELVDGRDRARDTWPPAVRADVDAVKMRVMHTLYVAAHGVGVAVHQHIQDTEDRFGSKPSLNNRAVARGRDAAAQLEVFEQLAGAHVGTGFAKVMRGEHRHAVGADRLYQAMATWDVQAHRSIAAAPTATHLHLVARTQAFLSAATAHIMDAAVRTQQLDTDSFRHQLRPALESTHTSWNLVARRCEQIADRRDRPDVTLVRAAGELRAAITEVGYDKTAWARPSTIASRVDLDATVATLHQGIAAAVEAAVMTRDALNDRRMTGSARGIADWQHEYLDAAAANCMRAPIASWVDAGDIAHGRQVPLSRAVRAALEDLAEAVTDDSRRTMASASGIRQTVTMATAPAAPIRYKAPTPWAQPVRPQRGHTP</sequence>
<proteinExistence type="predicted"/>
<evidence type="ECO:0000313" key="1">
    <source>
        <dbReference type="EMBL" id="GGB48419.1"/>
    </source>
</evidence>
<reference evidence="1" key="1">
    <citation type="journal article" date="2014" name="Int. J. Syst. Evol. Microbiol.">
        <title>Complete genome sequence of Corynebacterium casei LMG S-19264T (=DSM 44701T), isolated from a smear-ripened cheese.</title>
        <authorList>
            <consortium name="US DOE Joint Genome Institute (JGI-PGF)"/>
            <person name="Walter F."/>
            <person name="Albersmeier A."/>
            <person name="Kalinowski J."/>
            <person name="Ruckert C."/>
        </authorList>
    </citation>
    <scope>NUCLEOTIDE SEQUENCE</scope>
    <source>
        <strain evidence="1">CGMCC 1.15085</strain>
    </source>
</reference>
<dbReference type="RefSeq" id="WP_188839295.1">
    <property type="nucleotide sequence ID" value="NZ_BMHI01000010.1"/>
</dbReference>
<dbReference type="Proteomes" id="UP000636793">
    <property type="component" value="Unassembled WGS sequence"/>
</dbReference>
<gene>
    <name evidence="1" type="ORF">GCM10011492_44600</name>
</gene>
<organism evidence="1 2">
    <name type="scientific">Flexivirga endophytica</name>
    <dbReference type="NCBI Taxonomy" id="1849103"/>
    <lineage>
        <taxon>Bacteria</taxon>
        <taxon>Bacillati</taxon>
        <taxon>Actinomycetota</taxon>
        <taxon>Actinomycetes</taxon>
        <taxon>Micrococcales</taxon>
        <taxon>Dermacoccaceae</taxon>
        <taxon>Flexivirga</taxon>
    </lineage>
</organism>
<accession>A0A916X0H3</accession>